<dbReference type="PANTHER" id="PTHR40076:SF1">
    <property type="entry name" value="MEMBRANE PROTEIN"/>
    <property type="match status" value="1"/>
</dbReference>
<dbReference type="PANTHER" id="PTHR40076">
    <property type="entry name" value="MEMBRANE PROTEIN-RELATED"/>
    <property type="match status" value="1"/>
</dbReference>
<evidence type="ECO:0000259" key="3">
    <source>
        <dbReference type="Pfam" id="PF14237"/>
    </source>
</evidence>
<dbReference type="InterPro" id="IPR025640">
    <property type="entry name" value="GYF_2"/>
</dbReference>
<name>A0ABT3FK02_9BACT</name>
<reference evidence="5 6" key="1">
    <citation type="submission" date="2022-10" db="EMBL/GenBank/DDBJ databases">
        <title>Luteolibacter flavescens strain MCCC 1K03193, whole genome shotgun sequencing project.</title>
        <authorList>
            <person name="Zhao G."/>
            <person name="Shen L."/>
        </authorList>
    </citation>
    <scope>NUCLEOTIDE SEQUENCE [LARGE SCALE GENOMIC DNA]</scope>
    <source>
        <strain evidence="5 6">MCCC 1K03193</strain>
    </source>
</reference>
<dbReference type="InterPro" id="IPR010380">
    <property type="entry name" value="DUF975"/>
</dbReference>
<organism evidence="5 6">
    <name type="scientific">Luteolibacter flavescens</name>
    <dbReference type="NCBI Taxonomy" id="1859460"/>
    <lineage>
        <taxon>Bacteria</taxon>
        <taxon>Pseudomonadati</taxon>
        <taxon>Verrucomicrobiota</taxon>
        <taxon>Verrucomicrobiia</taxon>
        <taxon>Verrucomicrobiales</taxon>
        <taxon>Verrucomicrobiaceae</taxon>
        <taxon>Luteolibacter</taxon>
    </lineage>
</organism>
<feature type="transmembrane region" description="Helical" evidence="2">
    <location>
        <begin position="128"/>
        <end position="155"/>
    </location>
</feature>
<comment type="caution">
    <text evidence="5">The sequence shown here is derived from an EMBL/GenBank/DDBJ whole genome shotgun (WGS) entry which is preliminary data.</text>
</comment>
<keyword evidence="2" id="KW-1133">Transmembrane helix</keyword>
<feature type="compositionally biased region" description="Polar residues" evidence="1">
    <location>
        <begin position="89"/>
        <end position="98"/>
    </location>
</feature>
<feature type="transmembrane region" description="Helical" evidence="2">
    <location>
        <begin position="281"/>
        <end position="314"/>
    </location>
</feature>
<dbReference type="Proteomes" id="UP001207930">
    <property type="component" value="Unassembled WGS sequence"/>
</dbReference>
<keyword evidence="2" id="KW-0472">Membrane</keyword>
<keyword evidence="6" id="KW-1185">Reference proteome</keyword>
<evidence type="ECO:0000256" key="2">
    <source>
        <dbReference type="SAM" id="Phobius"/>
    </source>
</evidence>
<feature type="domain" description="GYF" evidence="3">
    <location>
        <begin position="4"/>
        <end position="53"/>
    </location>
</feature>
<keyword evidence="2" id="KW-0812">Transmembrane</keyword>
<evidence type="ECO:0000256" key="1">
    <source>
        <dbReference type="SAM" id="MobiDB-lite"/>
    </source>
</evidence>
<dbReference type="InterPro" id="IPR057169">
    <property type="entry name" value="DUF7847"/>
</dbReference>
<sequence>MSAWYYAKDGQQHGPVSTDEIVRLFGTGSISPGDLVWREGMVDWKPAGEVPELAPAHPAHEETPASLTPAAAVSGSAPDAFNPYRPPTASWNEPQSTLPEAGEIVPGSQPLDIGFCISRAWDLTKRHFGMLIAVGLIYGALSAGFGVLTELPIILQEAGTSDHQIYTPSAAMKGYIFVANCVSHIFDIFLGLGLTRIGLNLVSEKPAEIGMLFGEGRKLVTGVLAAILYYSMVALGLILLIFPGIYLALRFGQYQAAIVDKDLGVMDSLKYSARITQGNLLSLFGLAIVSMLIVLAGVLALLVGLFAALPIVYLASYVSYRWLQYGRASIPGHR</sequence>
<proteinExistence type="predicted"/>
<dbReference type="Pfam" id="PF14237">
    <property type="entry name" value="GYF_2"/>
    <property type="match status" value="1"/>
</dbReference>
<feature type="region of interest" description="Disordered" evidence="1">
    <location>
        <begin position="51"/>
        <end position="103"/>
    </location>
</feature>
<dbReference type="EMBL" id="JAPDDS010000002">
    <property type="protein sequence ID" value="MCW1883901.1"/>
    <property type="molecule type" value="Genomic_DNA"/>
</dbReference>
<gene>
    <name evidence="5" type="ORF">OKA04_04125</name>
</gene>
<evidence type="ECO:0000313" key="6">
    <source>
        <dbReference type="Proteomes" id="UP001207930"/>
    </source>
</evidence>
<evidence type="ECO:0000313" key="5">
    <source>
        <dbReference type="EMBL" id="MCW1883901.1"/>
    </source>
</evidence>
<evidence type="ECO:0000259" key="4">
    <source>
        <dbReference type="Pfam" id="PF25231"/>
    </source>
</evidence>
<accession>A0ABT3FK02</accession>
<dbReference type="RefSeq" id="WP_264499862.1">
    <property type="nucleotide sequence ID" value="NZ_JAPDDS010000002.1"/>
</dbReference>
<protein>
    <submittedName>
        <fullName evidence="5">GYF domain-containing protein</fullName>
    </submittedName>
</protein>
<feature type="transmembrane region" description="Helical" evidence="2">
    <location>
        <begin position="219"/>
        <end position="242"/>
    </location>
</feature>
<feature type="domain" description="DUF7847" evidence="4">
    <location>
        <begin position="229"/>
        <end position="303"/>
    </location>
</feature>
<dbReference type="Pfam" id="PF25231">
    <property type="entry name" value="DUF7847"/>
    <property type="match status" value="1"/>
</dbReference>